<evidence type="ECO:0000256" key="3">
    <source>
        <dbReference type="ARBA" id="ARBA00012191"/>
    </source>
</evidence>
<evidence type="ECO:0000256" key="13">
    <source>
        <dbReference type="ARBA" id="ARBA00034018"/>
    </source>
</evidence>
<evidence type="ECO:0000256" key="7">
    <source>
        <dbReference type="ARBA" id="ARBA00022741"/>
    </source>
</evidence>
<evidence type="ECO:0000256" key="9">
    <source>
        <dbReference type="ARBA" id="ARBA00022967"/>
    </source>
</evidence>
<evidence type="ECO:0000256" key="1">
    <source>
        <dbReference type="ARBA" id="ARBA00004141"/>
    </source>
</evidence>
<keyword evidence="6" id="KW-0677">Repeat</keyword>
<dbReference type="SUPFAM" id="SSF52540">
    <property type="entry name" value="P-loop containing nucleoside triphosphate hydrolases"/>
    <property type="match status" value="1"/>
</dbReference>
<evidence type="ECO:0000256" key="12">
    <source>
        <dbReference type="ARBA" id="ARBA00023180"/>
    </source>
</evidence>
<dbReference type="Pfam" id="PF00005">
    <property type="entry name" value="ABC_tran"/>
    <property type="match status" value="1"/>
</dbReference>
<accession>A0A158PCQ7</accession>
<name>A0A158PCQ7_ANGCA</name>
<dbReference type="InterPro" id="IPR027417">
    <property type="entry name" value="P-loop_NTPase"/>
</dbReference>
<reference evidence="15" key="1">
    <citation type="submission" date="2012-09" db="EMBL/GenBank/DDBJ databases">
        <authorList>
            <person name="Martin A.A."/>
        </authorList>
    </citation>
    <scope>NUCLEOTIDE SEQUENCE</scope>
</reference>
<comment type="subcellular location">
    <subcellularLocation>
        <location evidence="1">Membrane</location>
        <topology evidence="1">Multi-pass membrane protein</topology>
    </subcellularLocation>
</comment>
<keyword evidence="11" id="KW-0472">Membrane</keyword>
<evidence type="ECO:0000256" key="6">
    <source>
        <dbReference type="ARBA" id="ARBA00022737"/>
    </source>
</evidence>
<dbReference type="GO" id="GO:0008559">
    <property type="term" value="F:ABC-type xenobiotic transporter activity"/>
    <property type="evidence" value="ECO:0007669"/>
    <property type="project" value="UniProtKB-EC"/>
</dbReference>
<dbReference type="AlphaFoldDB" id="A0A158PCQ7"/>
<evidence type="ECO:0000259" key="14">
    <source>
        <dbReference type="PROSITE" id="PS50893"/>
    </source>
</evidence>
<evidence type="ECO:0000256" key="11">
    <source>
        <dbReference type="ARBA" id="ARBA00023136"/>
    </source>
</evidence>
<dbReference type="FunFam" id="3.40.50.300:FF:000479">
    <property type="entry name" value="Multidrug resistance protein 1A"/>
    <property type="match status" value="1"/>
</dbReference>
<dbReference type="GO" id="GO:0005524">
    <property type="term" value="F:ATP binding"/>
    <property type="evidence" value="ECO:0007669"/>
    <property type="project" value="UniProtKB-KW"/>
</dbReference>
<dbReference type="EC" id="7.6.2.2" evidence="3"/>
<dbReference type="PANTHER" id="PTHR24221">
    <property type="entry name" value="ATP-BINDING CASSETTE SUB-FAMILY B"/>
    <property type="match status" value="1"/>
</dbReference>
<dbReference type="GO" id="GO:0016887">
    <property type="term" value="F:ATP hydrolysis activity"/>
    <property type="evidence" value="ECO:0007669"/>
    <property type="project" value="InterPro"/>
</dbReference>
<evidence type="ECO:0000256" key="8">
    <source>
        <dbReference type="ARBA" id="ARBA00022840"/>
    </source>
</evidence>
<keyword evidence="15" id="KW-1185">Reference proteome</keyword>
<reference evidence="16" key="2">
    <citation type="submission" date="2016-04" db="UniProtKB">
        <authorList>
            <consortium name="WormBaseParasite"/>
        </authorList>
    </citation>
    <scope>IDENTIFICATION</scope>
</reference>
<comment type="catalytic activity">
    <reaction evidence="13">
        <text>ATP + H2O + xenobioticSide 1 = ADP + phosphate + xenobioticSide 2.</text>
        <dbReference type="EC" id="7.6.2.2"/>
    </reaction>
</comment>
<evidence type="ECO:0000256" key="5">
    <source>
        <dbReference type="ARBA" id="ARBA00022692"/>
    </source>
</evidence>
<evidence type="ECO:0000313" key="16">
    <source>
        <dbReference type="WBParaSite" id="ACAC_0001293301-mRNA-1"/>
    </source>
</evidence>
<dbReference type="Proteomes" id="UP000035642">
    <property type="component" value="Unassembled WGS sequence"/>
</dbReference>
<keyword evidence="10" id="KW-1133">Transmembrane helix</keyword>
<dbReference type="InterPro" id="IPR039421">
    <property type="entry name" value="Type_1_exporter"/>
</dbReference>
<keyword evidence="7" id="KW-0547">Nucleotide-binding</keyword>
<keyword evidence="5" id="KW-0812">Transmembrane</keyword>
<dbReference type="PANTHER" id="PTHR24221:SF557">
    <property type="entry name" value="P-GLYCOPROTEIN RELATED"/>
    <property type="match status" value="1"/>
</dbReference>
<keyword evidence="9" id="KW-1278">Translocase</keyword>
<dbReference type="PROSITE" id="PS50893">
    <property type="entry name" value="ABC_TRANSPORTER_2"/>
    <property type="match status" value="1"/>
</dbReference>
<dbReference type="InterPro" id="IPR017871">
    <property type="entry name" value="ABC_transporter-like_CS"/>
</dbReference>
<dbReference type="STRING" id="6313.A0A158PCQ7"/>
<sequence>MKKISGHVLLRNVFFNYPTRKHTKILRALNLENTFGNQASFRNRLILMFQVKPGTTVALVGKSGCGKSTVMALLERFYNPRKGVIMVDGENIRNFNIRRLREQICIVSQEPTLFDCTIRENICYGLESKRPSYVQIVHAAKMANIHNFIVSLPEGYDTRVGEKGTQLSGGQKQRIAIARALIRDPPVLLLDEATSALDAESEKVTDSANIVQEALDVARQGRTCIVIAHRLSTVQNSDVIVVVQDGRAMAMGKNI</sequence>
<dbReference type="InterPro" id="IPR003439">
    <property type="entry name" value="ABC_transporter-like_ATP-bd"/>
</dbReference>
<dbReference type="SMART" id="SM00382">
    <property type="entry name" value="AAA"/>
    <property type="match status" value="1"/>
</dbReference>
<comment type="similarity">
    <text evidence="2">Belongs to the ABC transporter superfamily. ABCB family. Multidrug resistance exporter (TC 3.A.1.201) subfamily.</text>
</comment>
<evidence type="ECO:0000313" key="15">
    <source>
        <dbReference type="Proteomes" id="UP000035642"/>
    </source>
</evidence>
<feature type="domain" description="ABC transporter" evidence="14">
    <location>
        <begin position="26"/>
        <end position="255"/>
    </location>
</feature>
<dbReference type="CDD" id="cd03249">
    <property type="entry name" value="ABC_MTABC3_MDL1_MDL2"/>
    <property type="match status" value="1"/>
</dbReference>
<dbReference type="GO" id="GO:0016020">
    <property type="term" value="C:membrane"/>
    <property type="evidence" value="ECO:0007669"/>
    <property type="project" value="UniProtKB-SubCell"/>
</dbReference>
<evidence type="ECO:0000256" key="2">
    <source>
        <dbReference type="ARBA" id="ARBA00007577"/>
    </source>
</evidence>
<keyword evidence="8" id="KW-0067">ATP-binding</keyword>
<protein>
    <recommendedName>
        <fullName evidence="3">ABC-type xenobiotic transporter</fullName>
        <ecNumber evidence="3">7.6.2.2</ecNumber>
    </recommendedName>
</protein>
<keyword evidence="4" id="KW-0813">Transport</keyword>
<dbReference type="InterPro" id="IPR003593">
    <property type="entry name" value="AAA+_ATPase"/>
</dbReference>
<organism evidence="15 16">
    <name type="scientific">Angiostrongylus cantonensis</name>
    <name type="common">Rat lungworm</name>
    <dbReference type="NCBI Taxonomy" id="6313"/>
    <lineage>
        <taxon>Eukaryota</taxon>
        <taxon>Metazoa</taxon>
        <taxon>Ecdysozoa</taxon>
        <taxon>Nematoda</taxon>
        <taxon>Chromadorea</taxon>
        <taxon>Rhabditida</taxon>
        <taxon>Rhabditina</taxon>
        <taxon>Rhabditomorpha</taxon>
        <taxon>Strongyloidea</taxon>
        <taxon>Metastrongylidae</taxon>
        <taxon>Angiostrongylus</taxon>
    </lineage>
</organism>
<evidence type="ECO:0000256" key="10">
    <source>
        <dbReference type="ARBA" id="ARBA00022989"/>
    </source>
</evidence>
<proteinExistence type="inferred from homology"/>
<keyword evidence="12" id="KW-0325">Glycoprotein</keyword>
<dbReference type="WBParaSite" id="ACAC_0001293301-mRNA-1">
    <property type="protein sequence ID" value="ACAC_0001293301-mRNA-1"/>
    <property type="gene ID" value="ACAC_0001293301"/>
</dbReference>
<evidence type="ECO:0000256" key="4">
    <source>
        <dbReference type="ARBA" id="ARBA00022448"/>
    </source>
</evidence>
<dbReference type="PROSITE" id="PS00211">
    <property type="entry name" value="ABC_TRANSPORTER_1"/>
    <property type="match status" value="1"/>
</dbReference>
<dbReference type="Gene3D" id="3.40.50.300">
    <property type="entry name" value="P-loop containing nucleotide triphosphate hydrolases"/>
    <property type="match status" value="1"/>
</dbReference>